<organism evidence="1 2">
    <name type="scientific">Anopheles minimus</name>
    <dbReference type="NCBI Taxonomy" id="112268"/>
    <lineage>
        <taxon>Eukaryota</taxon>
        <taxon>Metazoa</taxon>
        <taxon>Ecdysozoa</taxon>
        <taxon>Arthropoda</taxon>
        <taxon>Hexapoda</taxon>
        <taxon>Insecta</taxon>
        <taxon>Pterygota</taxon>
        <taxon>Neoptera</taxon>
        <taxon>Endopterygota</taxon>
        <taxon>Diptera</taxon>
        <taxon>Nematocera</taxon>
        <taxon>Culicoidea</taxon>
        <taxon>Culicidae</taxon>
        <taxon>Anophelinae</taxon>
        <taxon>Anopheles</taxon>
    </lineage>
</organism>
<protein>
    <submittedName>
        <fullName evidence="1">Uncharacterized protein</fullName>
    </submittedName>
</protein>
<sequence length="92" mass="10137">MQGPQPVFPVDEFIIITTGWERLRVYPSWVVERGPCVASSPNGDVINLLTNCDVNCHKKCEKLAANLCGVNQKLIVEALSSVRRGNPLDTTL</sequence>
<dbReference type="EnsemblMetazoa" id="AMIN005707-RA">
    <property type="protein sequence ID" value="AMIN005707-PA"/>
    <property type="gene ID" value="AMIN005707"/>
</dbReference>
<dbReference type="STRING" id="112268.A0A182W5U1"/>
<name>A0A182W5U1_9DIPT</name>
<evidence type="ECO:0000313" key="2">
    <source>
        <dbReference type="Proteomes" id="UP000075920"/>
    </source>
</evidence>
<dbReference type="AlphaFoldDB" id="A0A182W5U1"/>
<dbReference type="Proteomes" id="UP000075920">
    <property type="component" value="Unassembled WGS sequence"/>
</dbReference>
<reference evidence="2" key="1">
    <citation type="submission" date="2013-03" db="EMBL/GenBank/DDBJ databases">
        <title>The Genome Sequence of Anopheles minimus MINIMUS1.</title>
        <authorList>
            <consortium name="The Broad Institute Genomics Platform"/>
            <person name="Neafsey D.E."/>
            <person name="Walton C."/>
            <person name="Walker B."/>
            <person name="Young S.K."/>
            <person name="Zeng Q."/>
            <person name="Gargeya S."/>
            <person name="Fitzgerald M."/>
            <person name="Haas B."/>
            <person name="Abouelleil A."/>
            <person name="Allen A.W."/>
            <person name="Alvarado L."/>
            <person name="Arachchi H.M."/>
            <person name="Berlin A.M."/>
            <person name="Chapman S.B."/>
            <person name="Gainer-Dewar J."/>
            <person name="Goldberg J."/>
            <person name="Griggs A."/>
            <person name="Gujja S."/>
            <person name="Hansen M."/>
            <person name="Howarth C."/>
            <person name="Imamovic A."/>
            <person name="Ireland A."/>
            <person name="Larimer J."/>
            <person name="McCowan C."/>
            <person name="Murphy C."/>
            <person name="Pearson M."/>
            <person name="Poon T.W."/>
            <person name="Priest M."/>
            <person name="Roberts A."/>
            <person name="Saif S."/>
            <person name="Shea T."/>
            <person name="Sisk P."/>
            <person name="Sykes S."/>
            <person name="Wortman J."/>
            <person name="Nusbaum C."/>
            <person name="Birren B."/>
        </authorList>
    </citation>
    <scope>NUCLEOTIDE SEQUENCE [LARGE SCALE GENOMIC DNA]</scope>
    <source>
        <strain evidence="2">MINIMUS1</strain>
    </source>
</reference>
<evidence type="ECO:0000313" key="1">
    <source>
        <dbReference type="EnsemblMetazoa" id="AMIN005707-PA"/>
    </source>
</evidence>
<dbReference type="VEuPathDB" id="VectorBase:AMIN005707"/>
<reference evidence="1" key="2">
    <citation type="submission" date="2020-05" db="UniProtKB">
        <authorList>
            <consortium name="EnsemblMetazoa"/>
        </authorList>
    </citation>
    <scope>IDENTIFICATION</scope>
    <source>
        <strain evidence="1">MINIMUS1</strain>
    </source>
</reference>
<proteinExistence type="predicted"/>
<keyword evidence="2" id="KW-1185">Reference proteome</keyword>
<accession>A0A182W5U1</accession>